<feature type="transmembrane region" description="Helical" evidence="1">
    <location>
        <begin position="374"/>
        <end position="391"/>
    </location>
</feature>
<dbReference type="PANTHER" id="PTHR34473:SF2">
    <property type="entry name" value="UPF0699 TRANSMEMBRANE PROTEIN YDBT"/>
    <property type="match status" value="1"/>
</dbReference>
<gene>
    <name evidence="3" type="ORF">SAMN04488033_101272</name>
</gene>
<feature type="domain" description="YdbS-like PH" evidence="2">
    <location>
        <begin position="421"/>
        <end position="482"/>
    </location>
</feature>
<dbReference type="InterPro" id="IPR005182">
    <property type="entry name" value="YdbS-like_PH"/>
</dbReference>
<name>A0A1I2K0L0_9FLAO</name>
<accession>A0A1I2K0L0</accession>
<feature type="domain" description="YdbS-like PH" evidence="2">
    <location>
        <begin position="81"/>
        <end position="150"/>
    </location>
</feature>
<dbReference type="AlphaFoldDB" id="A0A1I2K0L0"/>
<keyword evidence="1" id="KW-0472">Membrane</keyword>
<dbReference type="InterPro" id="IPR014529">
    <property type="entry name" value="UCP026631"/>
</dbReference>
<dbReference type="PIRSF" id="PIRSF026631">
    <property type="entry name" value="UCP026631"/>
    <property type="match status" value="1"/>
</dbReference>
<dbReference type="Proteomes" id="UP000199116">
    <property type="component" value="Unassembled WGS sequence"/>
</dbReference>
<dbReference type="PANTHER" id="PTHR34473">
    <property type="entry name" value="UPF0699 TRANSMEMBRANE PROTEIN YDBS"/>
    <property type="match status" value="1"/>
</dbReference>
<sequence>MNPEAYSNPQRQSIAGILLIFISSIYKLFRSFWAVVAYLLVSGPSRTTLIYIGLALLLIGFLALIYSYLYYRKFIFYIDYKREEFVLEKGIFSTENTAIPFDKIQQVYFKRSILQRIIKVYSLVIETAGSNLKEVEIKAVSEEDANKISKILLKAKAEKTEETSLEEESEKTEENKEVFWTHKVGFLTLLKIGISTNYLRGLSLVFAFVMTIYNRVNTYFKDQVEDVEVYFDQFSGVLQSIGFLAILFVLLLLLSISITIIEVFIKYYGLTIQQNRDKMEVEMGLKTNTKVSLQPRRLQLMRIKTNPVQERLNLYEAQISLSSSENELQKNKIKIPGLGKEIVEKIKYFLYPESSKSSFSTTFRPDKLLLFRKISLAMLPVVLFLAFWYFLDFINLKLGAVLAIAGVYTIAALTLQILAFRARKLIITEEFLQKKTGFWNKTEETLELFRIQSISVKQPIWYRRKNLVNVVFHTAGGDLKFYAVNTGIIQYVNYVLYKAEVSSKNWM</sequence>
<feature type="transmembrane region" description="Helical" evidence="1">
    <location>
        <begin position="49"/>
        <end position="71"/>
    </location>
</feature>
<keyword evidence="1" id="KW-1133">Transmembrane helix</keyword>
<feature type="transmembrane region" description="Helical" evidence="1">
    <location>
        <begin position="12"/>
        <end position="29"/>
    </location>
</feature>
<reference evidence="4" key="1">
    <citation type="submission" date="2016-10" db="EMBL/GenBank/DDBJ databases">
        <authorList>
            <person name="Varghese N."/>
            <person name="Submissions S."/>
        </authorList>
    </citation>
    <scope>NUCLEOTIDE SEQUENCE [LARGE SCALE GENOMIC DNA]</scope>
    <source>
        <strain evidence="4">DSM 23515</strain>
    </source>
</reference>
<dbReference type="EMBL" id="FOOH01000001">
    <property type="protein sequence ID" value="SFF59818.1"/>
    <property type="molecule type" value="Genomic_DNA"/>
</dbReference>
<proteinExistence type="predicted"/>
<dbReference type="Pfam" id="PF03703">
    <property type="entry name" value="bPH_2"/>
    <property type="match status" value="2"/>
</dbReference>
<organism evidence="3 4">
    <name type="scientific">Salegentibacter agarivorans</name>
    <dbReference type="NCBI Taxonomy" id="345907"/>
    <lineage>
        <taxon>Bacteria</taxon>
        <taxon>Pseudomonadati</taxon>
        <taxon>Bacteroidota</taxon>
        <taxon>Flavobacteriia</taxon>
        <taxon>Flavobacteriales</taxon>
        <taxon>Flavobacteriaceae</taxon>
        <taxon>Salegentibacter</taxon>
    </lineage>
</organism>
<evidence type="ECO:0000313" key="3">
    <source>
        <dbReference type="EMBL" id="SFF59818.1"/>
    </source>
</evidence>
<feature type="transmembrane region" description="Helical" evidence="1">
    <location>
        <begin position="198"/>
        <end position="216"/>
    </location>
</feature>
<evidence type="ECO:0000256" key="1">
    <source>
        <dbReference type="SAM" id="Phobius"/>
    </source>
</evidence>
<keyword evidence="1" id="KW-0812">Transmembrane</keyword>
<feature type="transmembrane region" description="Helical" evidence="1">
    <location>
        <begin position="236"/>
        <end position="269"/>
    </location>
</feature>
<keyword evidence="4" id="KW-1185">Reference proteome</keyword>
<feature type="transmembrane region" description="Helical" evidence="1">
    <location>
        <begin position="397"/>
        <end position="420"/>
    </location>
</feature>
<protein>
    <submittedName>
        <fullName evidence="3">Putative membrane protein</fullName>
    </submittedName>
</protein>
<evidence type="ECO:0000259" key="2">
    <source>
        <dbReference type="Pfam" id="PF03703"/>
    </source>
</evidence>
<evidence type="ECO:0000313" key="4">
    <source>
        <dbReference type="Proteomes" id="UP000199116"/>
    </source>
</evidence>